<proteinExistence type="predicted"/>
<evidence type="ECO:0000313" key="2">
    <source>
        <dbReference type="Proteomes" id="UP000077755"/>
    </source>
</evidence>
<keyword evidence="2" id="KW-1185">Reference proteome</keyword>
<dbReference type="Gene3D" id="3.80.10.10">
    <property type="entry name" value="Ribonuclease Inhibitor"/>
    <property type="match status" value="1"/>
</dbReference>
<reference evidence="1" key="2">
    <citation type="submission" date="2022-03" db="EMBL/GenBank/DDBJ databases">
        <title>Draft title - Genomic analysis of global carrot germplasm unveils the trajectory of domestication and the origin of high carotenoid orange carrot.</title>
        <authorList>
            <person name="Iorizzo M."/>
            <person name="Ellison S."/>
            <person name="Senalik D."/>
            <person name="Macko-Podgorni A."/>
            <person name="Grzebelus D."/>
            <person name="Bostan H."/>
            <person name="Rolling W."/>
            <person name="Curaba J."/>
            <person name="Simon P."/>
        </authorList>
    </citation>
    <scope>NUCLEOTIDE SEQUENCE</scope>
    <source>
        <tissue evidence="1">Leaf</tissue>
    </source>
</reference>
<accession>A0AAF1AZS3</accession>
<name>A0AAF1AZS3_DAUCS</name>
<dbReference type="Proteomes" id="UP000077755">
    <property type="component" value="Chromosome 4"/>
</dbReference>
<dbReference type="SUPFAM" id="SSF52047">
    <property type="entry name" value="RNI-like"/>
    <property type="match status" value="1"/>
</dbReference>
<dbReference type="AlphaFoldDB" id="A0AAF1AZS3"/>
<dbReference type="EMBL" id="CP093346">
    <property type="protein sequence ID" value="WOG98611.1"/>
    <property type="molecule type" value="Genomic_DNA"/>
</dbReference>
<evidence type="ECO:0008006" key="3">
    <source>
        <dbReference type="Google" id="ProtNLM"/>
    </source>
</evidence>
<protein>
    <recommendedName>
        <fullName evidence="3">F-box domain-containing protein</fullName>
    </recommendedName>
</protein>
<gene>
    <name evidence="1" type="ORF">DCAR_0417955</name>
</gene>
<sequence>MKKSTEPQWKDLDPFLLCLIFSHLSLQDQLSCVPFVCHSWLSALLHTLFDHPNLDLTSLQDLDGHDQQLQLRQLSRYFYLLRLAIKHCKNWVSLSLPCRNMPDFATLMSVAEQTPSICRVVVPCEASVDVYPVFVAVMYWRNLRAFQGPFRGSQFVVQLADYCEKIEELGLHGKFSEKDVSCIVKGFPRLKVLDLSDSTLPAAAVSVVMDGRLKCIRDLNVVHCKFLDEDGKDMRINYVKWKAFKLEILEKASGINTMKKFMHCFRERTEKPCEDCGVIDLEEK</sequence>
<dbReference type="InterPro" id="IPR032675">
    <property type="entry name" value="LRR_dom_sf"/>
</dbReference>
<reference evidence="1" key="1">
    <citation type="journal article" date="2016" name="Nat. Genet.">
        <title>A high-quality carrot genome assembly provides new insights into carotenoid accumulation and asterid genome evolution.</title>
        <authorList>
            <person name="Iorizzo M."/>
            <person name="Ellison S."/>
            <person name="Senalik D."/>
            <person name="Zeng P."/>
            <person name="Satapoomin P."/>
            <person name="Huang J."/>
            <person name="Bowman M."/>
            <person name="Iovene M."/>
            <person name="Sanseverino W."/>
            <person name="Cavagnaro P."/>
            <person name="Yildiz M."/>
            <person name="Macko-Podgorni A."/>
            <person name="Moranska E."/>
            <person name="Grzebelus E."/>
            <person name="Grzebelus D."/>
            <person name="Ashrafi H."/>
            <person name="Zheng Z."/>
            <person name="Cheng S."/>
            <person name="Spooner D."/>
            <person name="Van Deynze A."/>
            <person name="Simon P."/>
        </authorList>
    </citation>
    <scope>NUCLEOTIDE SEQUENCE</scope>
    <source>
        <tissue evidence="1">Leaf</tissue>
    </source>
</reference>
<organism evidence="1 2">
    <name type="scientific">Daucus carota subsp. sativus</name>
    <name type="common">Carrot</name>
    <dbReference type="NCBI Taxonomy" id="79200"/>
    <lineage>
        <taxon>Eukaryota</taxon>
        <taxon>Viridiplantae</taxon>
        <taxon>Streptophyta</taxon>
        <taxon>Embryophyta</taxon>
        <taxon>Tracheophyta</taxon>
        <taxon>Spermatophyta</taxon>
        <taxon>Magnoliopsida</taxon>
        <taxon>eudicotyledons</taxon>
        <taxon>Gunneridae</taxon>
        <taxon>Pentapetalae</taxon>
        <taxon>asterids</taxon>
        <taxon>campanulids</taxon>
        <taxon>Apiales</taxon>
        <taxon>Apiaceae</taxon>
        <taxon>Apioideae</taxon>
        <taxon>Scandiceae</taxon>
        <taxon>Daucinae</taxon>
        <taxon>Daucus</taxon>
        <taxon>Daucus sect. Daucus</taxon>
    </lineage>
</organism>
<evidence type="ECO:0000313" key="1">
    <source>
        <dbReference type="EMBL" id="WOG98611.1"/>
    </source>
</evidence>